<dbReference type="InterPro" id="IPR033205">
    <property type="entry name" value="COP9_CSN8"/>
</dbReference>
<evidence type="ECO:0000313" key="7">
    <source>
        <dbReference type="EMBL" id="CAH1391823.1"/>
    </source>
</evidence>
<proteinExistence type="predicted"/>
<evidence type="ECO:0000256" key="1">
    <source>
        <dbReference type="ARBA" id="ARBA00004123"/>
    </source>
</evidence>
<feature type="domain" description="CSN8/PSMD8/EIF3K" evidence="6">
    <location>
        <begin position="26"/>
        <end position="153"/>
    </location>
</feature>
<keyword evidence="5" id="KW-0539">Nucleus</keyword>
<protein>
    <recommendedName>
        <fullName evidence="6">CSN8/PSMD8/EIF3K domain-containing protein</fullName>
    </recommendedName>
</protein>
<keyword evidence="8" id="KW-1185">Reference proteome</keyword>
<dbReference type="PANTHER" id="PTHR13339:SF0">
    <property type="entry name" value="COP9 SIGNALOSOME COMPLEX SUBUNIT 8"/>
    <property type="match status" value="1"/>
</dbReference>
<reference evidence="7" key="1">
    <citation type="submission" date="2022-01" db="EMBL/GenBank/DDBJ databases">
        <authorList>
            <person name="King R."/>
        </authorList>
    </citation>
    <scope>NUCLEOTIDE SEQUENCE</scope>
</reference>
<dbReference type="Gene3D" id="1.25.40.990">
    <property type="match status" value="1"/>
</dbReference>
<evidence type="ECO:0000256" key="4">
    <source>
        <dbReference type="ARBA" id="ARBA00022790"/>
    </source>
</evidence>
<dbReference type="EMBL" id="OV725077">
    <property type="protein sequence ID" value="CAH1391823.1"/>
    <property type="molecule type" value="Genomic_DNA"/>
</dbReference>
<dbReference type="Pfam" id="PF10075">
    <property type="entry name" value="CSN8_PSD8_EIF3K"/>
    <property type="match status" value="1"/>
</dbReference>
<dbReference type="GO" id="GO:0010387">
    <property type="term" value="P:COP9 signalosome assembly"/>
    <property type="evidence" value="ECO:0007669"/>
    <property type="project" value="InterPro"/>
</dbReference>
<comment type="subcellular location">
    <subcellularLocation>
        <location evidence="2">Cytoplasm</location>
    </subcellularLocation>
    <subcellularLocation>
        <location evidence="1">Nucleus</location>
    </subcellularLocation>
</comment>
<evidence type="ECO:0000256" key="3">
    <source>
        <dbReference type="ARBA" id="ARBA00022490"/>
    </source>
</evidence>
<accession>A0A9P0E8I2</accession>
<name>A0A9P0E8I2_NEZVI</name>
<keyword evidence="4" id="KW-0736">Signalosome</keyword>
<dbReference type="OrthoDB" id="5351233at2759"/>
<evidence type="ECO:0000256" key="2">
    <source>
        <dbReference type="ARBA" id="ARBA00004496"/>
    </source>
</evidence>
<dbReference type="AlphaFoldDB" id="A0A9P0E8I2"/>
<dbReference type="GO" id="GO:0000338">
    <property type="term" value="P:protein deneddylation"/>
    <property type="evidence" value="ECO:0007669"/>
    <property type="project" value="InterPro"/>
</dbReference>
<evidence type="ECO:0000259" key="6">
    <source>
        <dbReference type="Pfam" id="PF10075"/>
    </source>
</evidence>
<dbReference type="InterPro" id="IPR033464">
    <property type="entry name" value="CSN8_PSD8_EIF3K"/>
</dbReference>
<gene>
    <name evidence="7" type="ORF">NEZAVI_LOCUS2752</name>
</gene>
<evidence type="ECO:0000256" key="5">
    <source>
        <dbReference type="ARBA" id="ARBA00023242"/>
    </source>
</evidence>
<dbReference type="GO" id="GO:0008180">
    <property type="term" value="C:COP9 signalosome"/>
    <property type="evidence" value="ECO:0007669"/>
    <property type="project" value="UniProtKB-KW"/>
</dbReference>
<keyword evidence="3" id="KW-0963">Cytoplasm</keyword>
<evidence type="ECO:0000313" key="8">
    <source>
        <dbReference type="Proteomes" id="UP001152798"/>
    </source>
</evidence>
<dbReference type="GO" id="GO:0005737">
    <property type="term" value="C:cytoplasm"/>
    <property type="evidence" value="ECO:0007669"/>
    <property type="project" value="UniProtKB-SubCell"/>
</dbReference>
<dbReference type="PANTHER" id="PTHR13339">
    <property type="entry name" value="COP9 SIGNALOSOME COMPLEX SUBUNIT 8"/>
    <property type="match status" value="1"/>
</dbReference>
<dbReference type="Proteomes" id="UP001152798">
    <property type="component" value="Chromosome 1"/>
</dbReference>
<organism evidence="7 8">
    <name type="scientific">Nezara viridula</name>
    <name type="common">Southern green stink bug</name>
    <name type="synonym">Cimex viridulus</name>
    <dbReference type="NCBI Taxonomy" id="85310"/>
    <lineage>
        <taxon>Eukaryota</taxon>
        <taxon>Metazoa</taxon>
        <taxon>Ecdysozoa</taxon>
        <taxon>Arthropoda</taxon>
        <taxon>Hexapoda</taxon>
        <taxon>Insecta</taxon>
        <taxon>Pterygota</taxon>
        <taxon>Neoptera</taxon>
        <taxon>Paraneoptera</taxon>
        <taxon>Hemiptera</taxon>
        <taxon>Heteroptera</taxon>
        <taxon>Panheteroptera</taxon>
        <taxon>Pentatomomorpha</taxon>
        <taxon>Pentatomoidea</taxon>
        <taxon>Pentatomidae</taxon>
        <taxon>Pentatominae</taxon>
        <taxon>Nezara</taxon>
    </lineage>
</organism>
<sequence>MVNENWDQIAEDLEKQELQAQGGVSSPQLYGQLLAIYLYQNDLCNAKFLWKRIPNNIKTQNPELGNIWAVGKAMWLRDAVEIHKTLNNTHWSDNVSSIIKALKDRIKERGIRLIGRAYSSINADVMGSLLGMSSIEAVALAKEKDWQIDGTSIKPKQISQISPPLTSTEHQLHKLTSFVSFLEN</sequence>